<dbReference type="AlphaFoldDB" id="A0A1Y2BGX4"/>
<name>A0A1Y2BGX4_9TREE</name>
<keyword evidence="4" id="KW-1185">Reference proteome</keyword>
<evidence type="ECO:0000256" key="1">
    <source>
        <dbReference type="SAM" id="MobiDB-lite"/>
    </source>
</evidence>
<feature type="domain" description="Metallo-beta-lactamase" evidence="2">
    <location>
        <begin position="160"/>
        <end position="426"/>
    </location>
</feature>
<feature type="region of interest" description="Disordered" evidence="1">
    <location>
        <begin position="14"/>
        <end position="34"/>
    </location>
</feature>
<dbReference type="Pfam" id="PF12706">
    <property type="entry name" value="Lactamase_B_2"/>
    <property type="match status" value="1"/>
</dbReference>
<dbReference type="GO" id="GO:0070290">
    <property type="term" value="F:N-acylphosphatidylethanolamine-specific phospholipase D activity"/>
    <property type="evidence" value="ECO:0007669"/>
    <property type="project" value="TreeGrafter"/>
</dbReference>
<comment type="caution">
    <text evidence="3">The sequence shown here is derived from an EMBL/GenBank/DDBJ whole genome shotgun (WGS) entry which is preliminary data.</text>
</comment>
<dbReference type="GO" id="GO:0005737">
    <property type="term" value="C:cytoplasm"/>
    <property type="evidence" value="ECO:0007669"/>
    <property type="project" value="TreeGrafter"/>
</dbReference>
<gene>
    <name evidence="3" type="ORF">BCR39DRAFT_463020</name>
</gene>
<dbReference type="InterPro" id="IPR036866">
    <property type="entry name" value="RibonucZ/Hydroxyglut_hydro"/>
</dbReference>
<dbReference type="SUPFAM" id="SSF56281">
    <property type="entry name" value="Metallo-hydrolase/oxidoreductase"/>
    <property type="match status" value="1"/>
</dbReference>
<accession>A0A1Y2BGX4</accession>
<dbReference type="PANTHER" id="PTHR15032">
    <property type="entry name" value="N-ACYL-PHOSPHATIDYLETHANOLAMINE-HYDROLYZING PHOSPHOLIPASE D"/>
    <property type="match status" value="1"/>
</dbReference>
<evidence type="ECO:0000313" key="3">
    <source>
        <dbReference type="EMBL" id="ORY34044.1"/>
    </source>
</evidence>
<sequence length="486" mass="54245">MSVQHPIVSDLRPSYSLTDAHHGPHGRAAAAGAASKPRYFKNPWPSYRTPSLSDAYTAYQNGAAIALPVKASRMADVEEGTPLVTRTNGNGRLPARVWVRPDLREFGEEDEDDDWRDPPVQVVEPSWGEGEEEDVTWLGHAGVMVRIPWKGKERAGKCGVVFDPIFSYRCSPSQYVGPARYLDSPCRISDLPAVHVCCISHDHYDHLDYYTIIDLWKYHSSTIHFFVPLGLKQWFISSGIPSERITELDWWHESLVTFPSSSASTEQRSEDVPVGPDTDLTLKIAFTPAQHRSGRGLLDHMTTLWGSWCVGVVDDEDASKARQQGMKDWKGFRMFFGGDTGYRYASAPEDDTTAICPAFQEIADLYSPMTLSFLPISTGSSLPFIRTVLSLSLDQYVMTSSQHCSPDDALAIHEILKSQRTVAVHWGTFCDGDEARGTRVEFGRARRRRGVGSRWGDEGDERKTETKGRFVCADIGQTLVLPLSPK</sequence>
<proteinExistence type="predicted"/>
<dbReference type="InParanoid" id="A0A1Y2BGX4"/>
<reference evidence="3 4" key="1">
    <citation type="submission" date="2016-07" db="EMBL/GenBank/DDBJ databases">
        <title>Pervasive Adenine N6-methylation of Active Genes in Fungi.</title>
        <authorList>
            <consortium name="DOE Joint Genome Institute"/>
            <person name="Mondo S.J."/>
            <person name="Dannebaum R.O."/>
            <person name="Kuo R.C."/>
            <person name="Labutti K."/>
            <person name="Haridas S."/>
            <person name="Kuo A."/>
            <person name="Salamov A."/>
            <person name="Ahrendt S.R."/>
            <person name="Lipzen A."/>
            <person name="Sullivan W."/>
            <person name="Andreopoulos W.B."/>
            <person name="Clum A."/>
            <person name="Lindquist E."/>
            <person name="Daum C."/>
            <person name="Ramamoorthy G.K."/>
            <person name="Gryganskyi A."/>
            <person name="Culley D."/>
            <person name="Magnuson J.K."/>
            <person name="James T.Y."/>
            <person name="O'Malley M.A."/>
            <person name="Stajich J.E."/>
            <person name="Spatafora J.W."/>
            <person name="Visel A."/>
            <person name="Grigoriev I.V."/>
        </authorList>
    </citation>
    <scope>NUCLEOTIDE SEQUENCE [LARGE SCALE GENOMIC DNA]</scope>
    <source>
        <strain evidence="3 4">68-887.2</strain>
    </source>
</reference>
<evidence type="ECO:0000259" key="2">
    <source>
        <dbReference type="Pfam" id="PF12706"/>
    </source>
</evidence>
<dbReference type="Proteomes" id="UP000193986">
    <property type="component" value="Unassembled WGS sequence"/>
</dbReference>
<organism evidence="3 4">
    <name type="scientific">Naematelia encephala</name>
    <dbReference type="NCBI Taxonomy" id="71784"/>
    <lineage>
        <taxon>Eukaryota</taxon>
        <taxon>Fungi</taxon>
        <taxon>Dikarya</taxon>
        <taxon>Basidiomycota</taxon>
        <taxon>Agaricomycotina</taxon>
        <taxon>Tremellomycetes</taxon>
        <taxon>Tremellales</taxon>
        <taxon>Naemateliaceae</taxon>
        <taxon>Naematelia</taxon>
    </lineage>
</organism>
<dbReference type="InterPro" id="IPR001279">
    <property type="entry name" value="Metallo-B-lactamas"/>
</dbReference>
<evidence type="ECO:0000313" key="4">
    <source>
        <dbReference type="Proteomes" id="UP000193986"/>
    </source>
</evidence>
<dbReference type="OrthoDB" id="332863at2759"/>
<dbReference type="GO" id="GO:0070292">
    <property type="term" value="P:N-acylphosphatidylethanolamine metabolic process"/>
    <property type="evidence" value="ECO:0007669"/>
    <property type="project" value="TreeGrafter"/>
</dbReference>
<dbReference type="PANTHER" id="PTHR15032:SF27">
    <property type="entry name" value="N-ACYL-PHOSPHATIDYLETHANOLAMINE-HYDROLYZING PHOSPHOLIPASE D"/>
    <property type="match status" value="1"/>
</dbReference>
<dbReference type="GO" id="GO:0070291">
    <property type="term" value="P:N-acylethanolamine metabolic process"/>
    <property type="evidence" value="ECO:0007669"/>
    <property type="project" value="TreeGrafter"/>
</dbReference>
<protein>
    <submittedName>
        <fullName evidence="3">Beta-lactamase superfamily domain-domain-containing protein</fullName>
    </submittedName>
</protein>
<dbReference type="Gene3D" id="3.60.15.10">
    <property type="entry name" value="Ribonuclease Z/Hydroxyacylglutathione hydrolase-like"/>
    <property type="match status" value="1"/>
</dbReference>
<dbReference type="EMBL" id="MCFC01000004">
    <property type="protein sequence ID" value="ORY34044.1"/>
    <property type="molecule type" value="Genomic_DNA"/>
</dbReference>